<sequence>MIYLDSFLNFESIFVLIVLCVLKSKIKKASLIIKIVENIYVRTFVASFAKNKHDQLHNCFMYNEISLIV</sequence>
<evidence type="ECO:0000313" key="2">
    <source>
        <dbReference type="Proteomes" id="UP000276133"/>
    </source>
</evidence>
<comment type="caution">
    <text evidence="1">The sequence shown here is derived from an EMBL/GenBank/DDBJ whole genome shotgun (WGS) entry which is preliminary data.</text>
</comment>
<dbReference type="EMBL" id="REGN01005671">
    <property type="protein sequence ID" value="RNA12510.1"/>
    <property type="molecule type" value="Genomic_DNA"/>
</dbReference>
<proteinExistence type="predicted"/>
<name>A0A3M7QMH2_BRAPC</name>
<gene>
    <name evidence="1" type="ORF">BpHYR1_046109</name>
</gene>
<dbReference type="Proteomes" id="UP000276133">
    <property type="component" value="Unassembled WGS sequence"/>
</dbReference>
<accession>A0A3M7QMH2</accession>
<protein>
    <submittedName>
        <fullName evidence="1">Uncharacterized protein</fullName>
    </submittedName>
</protein>
<dbReference type="AlphaFoldDB" id="A0A3M7QMH2"/>
<reference evidence="1 2" key="1">
    <citation type="journal article" date="2018" name="Sci. Rep.">
        <title>Genomic signatures of local adaptation to the degree of environmental predictability in rotifers.</title>
        <authorList>
            <person name="Franch-Gras L."/>
            <person name="Hahn C."/>
            <person name="Garcia-Roger E.M."/>
            <person name="Carmona M.J."/>
            <person name="Serra M."/>
            <person name="Gomez A."/>
        </authorList>
    </citation>
    <scope>NUCLEOTIDE SEQUENCE [LARGE SCALE GENOMIC DNA]</scope>
    <source>
        <strain evidence="1">HYR1</strain>
    </source>
</reference>
<organism evidence="1 2">
    <name type="scientific">Brachionus plicatilis</name>
    <name type="common">Marine rotifer</name>
    <name type="synonym">Brachionus muelleri</name>
    <dbReference type="NCBI Taxonomy" id="10195"/>
    <lineage>
        <taxon>Eukaryota</taxon>
        <taxon>Metazoa</taxon>
        <taxon>Spiralia</taxon>
        <taxon>Gnathifera</taxon>
        <taxon>Rotifera</taxon>
        <taxon>Eurotatoria</taxon>
        <taxon>Monogononta</taxon>
        <taxon>Pseudotrocha</taxon>
        <taxon>Ploima</taxon>
        <taxon>Brachionidae</taxon>
        <taxon>Brachionus</taxon>
    </lineage>
</organism>
<evidence type="ECO:0000313" key="1">
    <source>
        <dbReference type="EMBL" id="RNA12510.1"/>
    </source>
</evidence>
<keyword evidence="2" id="KW-1185">Reference proteome</keyword>